<organism evidence="1 2">
    <name type="scientific">Striga hermonthica</name>
    <name type="common">Purple witchweed</name>
    <name type="synonym">Buchnera hermonthica</name>
    <dbReference type="NCBI Taxonomy" id="68872"/>
    <lineage>
        <taxon>Eukaryota</taxon>
        <taxon>Viridiplantae</taxon>
        <taxon>Streptophyta</taxon>
        <taxon>Embryophyta</taxon>
        <taxon>Tracheophyta</taxon>
        <taxon>Spermatophyta</taxon>
        <taxon>Magnoliopsida</taxon>
        <taxon>eudicotyledons</taxon>
        <taxon>Gunneridae</taxon>
        <taxon>Pentapetalae</taxon>
        <taxon>asterids</taxon>
        <taxon>lamiids</taxon>
        <taxon>Lamiales</taxon>
        <taxon>Orobanchaceae</taxon>
        <taxon>Buchnereae</taxon>
        <taxon>Striga</taxon>
    </lineage>
</organism>
<proteinExistence type="predicted"/>
<feature type="non-terminal residue" evidence="1">
    <location>
        <position position="435"/>
    </location>
</feature>
<name>A0A9N7MXZ4_STRHE</name>
<sequence>LMDQYGHSYAESSSRGYPDNYQEKMYSYGGPPYPCPSYSNPYFYDGYSPFQEYGPSHSYPTSQGDYDYYTPTNYETPHYKPSSTDYHQEVSTSTRKILASLLSIIDEFHNWKIIPILSDLKAKLTKFDSTVISFLDLDTSHIPLGRYEYLSAKVCRESARLEGEFQYMVDKFASFKEMGLTLVYDGTQSLDASVDINDLYVRRFQSYDDTGFQSVLDTSTLPFGDCALSSISTLPFGDCALSSISIDESECMDSKADTVHGMRDNSVEDTLVQSSLERARDDDCEEEVVHGVKDEVEEDVESLCEAIDPKCKCALMNDPTHDVEYEVVPMSFGWSFRVIEDGEHLEKFSAYMHMLPTPKIIEHTSEMALVMTGMDSTCSTDMFIIPEVEYGALVRKEISFLLMGVDIHARFHKNTATRVYFACLYSLLPMGLLLE</sequence>
<dbReference type="EMBL" id="CACSLK010020742">
    <property type="protein sequence ID" value="CAA0821408.1"/>
    <property type="molecule type" value="Genomic_DNA"/>
</dbReference>
<evidence type="ECO:0000313" key="1">
    <source>
        <dbReference type="EMBL" id="CAA0821408.1"/>
    </source>
</evidence>
<evidence type="ECO:0000313" key="2">
    <source>
        <dbReference type="Proteomes" id="UP001153555"/>
    </source>
</evidence>
<reference evidence="1" key="1">
    <citation type="submission" date="2019-12" db="EMBL/GenBank/DDBJ databases">
        <authorList>
            <person name="Scholes J."/>
        </authorList>
    </citation>
    <scope>NUCLEOTIDE SEQUENCE</scope>
</reference>
<protein>
    <submittedName>
        <fullName evidence="1">Uncharacterized protein</fullName>
    </submittedName>
</protein>
<dbReference type="OrthoDB" id="928641at2759"/>
<accession>A0A9N7MXZ4</accession>
<feature type="non-terminal residue" evidence="1">
    <location>
        <position position="1"/>
    </location>
</feature>
<keyword evidence="2" id="KW-1185">Reference proteome</keyword>
<gene>
    <name evidence="1" type="ORF">SHERM_19410</name>
</gene>
<dbReference type="Proteomes" id="UP001153555">
    <property type="component" value="Unassembled WGS sequence"/>
</dbReference>
<dbReference type="AlphaFoldDB" id="A0A9N7MXZ4"/>
<comment type="caution">
    <text evidence="1">The sequence shown here is derived from an EMBL/GenBank/DDBJ whole genome shotgun (WGS) entry which is preliminary data.</text>
</comment>